<evidence type="ECO:0000259" key="4">
    <source>
        <dbReference type="PROSITE" id="PS51194"/>
    </source>
</evidence>
<dbReference type="InterPro" id="IPR027417">
    <property type="entry name" value="P-loop_NTPase"/>
</dbReference>
<dbReference type="CDD" id="cd17998">
    <property type="entry name" value="DEXHc_SMARCAD1"/>
    <property type="match status" value="1"/>
</dbReference>
<dbReference type="InterPro" id="IPR014001">
    <property type="entry name" value="Helicase_ATP-bd"/>
</dbReference>
<feature type="compositionally biased region" description="Acidic residues" evidence="2">
    <location>
        <begin position="214"/>
        <end position="223"/>
    </location>
</feature>
<dbReference type="Gene3D" id="3.40.50.300">
    <property type="entry name" value="P-loop containing nucleotide triphosphate hydrolases"/>
    <property type="match status" value="1"/>
</dbReference>
<dbReference type="InterPro" id="IPR000330">
    <property type="entry name" value="SNF2_N"/>
</dbReference>
<feature type="region of interest" description="Disordered" evidence="2">
    <location>
        <begin position="124"/>
        <end position="223"/>
    </location>
</feature>
<dbReference type="CDD" id="cd18793">
    <property type="entry name" value="SF2_C_SNF"/>
    <property type="match status" value="1"/>
</dbReference>
<dbReference type="Pfam" id="PF00271">
    <property type="entry name" value="Helicase_C"/>
    <property type="match status" value="1"/>
</dbReference>
<feature type="region of interest" description="Disordered" evidence="2">
    <location>
        <begin position="20"/>
        <end position="50"/>
    </location>
</feature>
<reference evidence="6" key="1">
    <citation type="submission" date="2025-08" db="UniProtKB">
        <authorList>
            <consortium name="RefSeq"/>
        </authorList>
    </citation>
    <scope>IDENTIFICATION</scope>
</reference>
<feature type="domain" description="Helicase ATP-binding" evidence="3">
    <location>
        <begin position="347"/>
        <end position="516"/>
    </location>
</feature>
<evidence type="ECO:0000313" key="6">
    <source>
        <dbReference type="RefSeq" id="XP_052741588.1"/>
    </source>
</evidence>
<dbReference type="InterPro" id="IPR038718">
    <property type="entry name" value="SNF2-like_sf"/>
</dbReference>
<keyword evidence="1" id="KW-0378">Hydrolase</keyword>
<feature type="domain" description="Helicase C-terminal" evidence="4">
    <location>
        <begin position="805"/>
        <end position="962"/>
    </location>
</feature>
<sequence length="976" mass="110214">MSESTSPSVLSYLRQYRFQKKPTPGSSTSLTVTSSPSSSQHLIRMPAPALPNSKSAPIVYKRIRILDSDSDDSSPAKKPAQVVELTTAVKERRFRNMMEMFPDISPLFVKSTLVKHGWNEERSRDELLKHDPESESNNTAVSKPGLSRPGFSGQLARPSNGMSAVRVTSGPSVPSTVVRKPLAAKGGRARRGSSGSEDDDYGVRKGKDDRVYDSDDSDNEVTDDLIGDKKKVYEFLNTSTLNELTQLSGCSQKKAEAIMSQRPFNGWLDMVEKFNSNKMLSTELLNSTQELLCTRNNIQRLMKKCVGLAQQLEAAVAAGAGRLRQPASLSTSLKLAPYQLVGLNWLAVLHKQGVSGILADEMGLGKTVQVIAFLAHLKETGQARGTHLIVVPASTLDNWSSELARWCPALRVSKYYGNPEERRQLRIEYSRGLEKIDIVLTTYTMVSSCPEERKMFRITPLHYVVYDEAHMLKNMSTQRYDNLLKIKSKHRLLLTGTPLQNNLIELMSLLCFVMPHMFSGKTDDLKNLFQKNSKAKTTKKAEGNAEDDVPAFEQSQITQAKRIMKPFVLRRLKNDVLQDLPKKTNHTILCPMSEKQQRQYKELIAGFSAKDGTVSLLFISKNNMLQDLPKKTNHTILCPMSEKQQRQYKELIAGFSAKDGTVSLLFISKNNMLQDLPKKTNHTILCPMSEKQQRQYKELIAGFSAKDGTIHSTVEQNGISMMMEMRKLANHPLLLRFFYDQNTTRKIATRLAKDPNYKEKNEQYVFEDLMCLSDFQMHQLTQQYHSINGYAIPDPLIEDSGKFSKLDEMLPKLKEEGHRVLIFSQFTMMLDIFEPYMQLRNYRYLRLDGSTAVNDRQELIDIYNTEDVFVFLLSTKAGGLGINLTAADTVIIHDIDFNPYNDKQAEDRCHRMGQVRPVTIYRLLSAGTIEEGIYQVAQEKLNLEKHVTGVDENEPTEQKNVVRLLSSALGLSTPSK</sequence>
<dbReference type="RefSeq" id="XP_052741588.1">
    <property type="nucleotide sequence ID" value="XM_052885628.1"/>
</dbReference>
<dbReference type="SMART" id="SM00487">
    <property type="entry name" value="DEXDc"/>
    <property type="match status" value="1"/>
</dbReference>
<dbReference type="InterPro" id="IPR001650">
    <property type="entry name" value="Helicase_C-like"/>
</dbReference>
<keyword evidence="5" id="KW-1185">Reference proteome</keyword>
<feature type="compositionally biased region" description="Basic and acidic residues" evidence="2">
    <location>
        <begin position="124"/>
        <end position="133"/>
    </location>
</feature>
<evidence type="ECO:0000259" key="3">
    <source>
        <dbReference type="PROSITE" id="PS51192"/>
    </source>
</evidence>
<accession>A0ABM3LR96</accession>
<dbReference type="SUPFAM" id="SSF52540">
    <property type="entry name" value="P-loop containing nucleoside triphosphate hydrolases"/>
    <property type="match status" value="2"/>
</dbReference>
<proteinExistence type="predicted"/>
<organism evidence="5 6">
    <name type="scientific">Bicyclus anynana</name>
    <name type="common">Squinting bush brown butterfly</name>
    <dbReference type="NCBI Taxonomy" id="110368"/>
    <lineage>
        <taxon>Eukaryota</taxon>
        <taxon>Metazoa</taxon>
        <taxon>Ecdysozoa</taxon>
        <taxon>Arthropoda</taxon>
        <taxon>Hexapoda</taxon>
        <taxon>Insecta</taxon>
        <taxon>Pterygota</taxon>
        <taxon>Neoptera</taxon>
        <taxon>Endopterygota</taxon>
        <taxon>Lepidoptera</taxon>
        <taxon>Glossata</taxon>
        <taxon>Ditrysia</taxon>
        <taxon>Papilionoidea</taxon>
        <taxon>Nymphalidae</taxon>
        <taxon>Satyrinae</taxon>
        <taxon>Satyrini</taxon>
        <taxon>Mycalesina</taxon>
        <taxon>Bicyclus</taxon>
    </lineage>
</organism>
<dbReference type="PROSITE" id="PS51194">
    <property type="entry name" value="HELICASE_CTER"/>
    <property type="match status" value="1"/>
</dbReference>
<dbReference type="GeneID" id="112057883"/>
<evidence type="ECO:0000256" key="1">
    <source>
        <dbReference type="ARBA" id="ARBA00022801"/>
    </source>
</evidence>
<evidence type="ECO:0000313" key="5">
    <source>
        <dbReference type="Proteomes" id="UP001652582"/>
    </source>
</evidence>
<dbReference type="Pfam" id="PF00176">
    <property type="entry name" value="SNF2-rel_dom"/>
    <property type="match status" value="1"/>
</dbReference>
<name>A0ABM3LR96_BICAN</name>
<feature type="compositionally biased region" description="Low complexity" evidence="2">
    <location>
        <begin position="165"/>
        <end position="186"/>
    </location>
</feature>
<feature type="compositionally biased region" description="Basic and acidic residues" evidence="2">
    <location>
        <begin position="201"/>
        <end position="213"/>
    </location>
</feature>
<protein>
    <submittedName>
        <fullName evidence="6">SWI/SNF-related matrix-associated actin-dependent regulator of chromatin subfamily A containing DEAD/H box 1 homolog</fullName>
    </submittedName>
</protein>
<dbReference type="SMART" id="SM00490">
    <property type="entry name" value="HELICc"/>
    <property type="match status" value="1"/>
</dbReference>
<dbReference type="PROSITE" id="PS51192">
    <property type="entry name" value="HELICASE_ATP_BIND_1"/>
    <property type="match status" value="1"/>
</dbReference>
<dbReference type="Gene3D" id="3.40.50.10810">
    <property type="entry name" value="Tandem AAA-ATPase domain"/>
    <property type="match status" value="1"/>
</dbReference>
<dbReference type="CDD" id="cd14279">
    <property type="entry name" value="CUE"/>
    <property type="match status" value="1"/>
</dbReference>
<gene>
    <name evidence="6" type="primary">LOC112057883</name>
</gene>
<feature type="compositionally biased region" description="Low complexity" evidence="2">
    <location>
        <begin position="22"/>
        <end position="39"/>
    </location>
</feature>
<dbReference type="Proteomes" id="UP001652582">
    <property type="component" value="Chromosome 14"/>
</dbReference>
<dbReference type="PANTHER" id="PTHR10799">
    <property type="entry name" value="SNF2/RAD54 HELICASE FAMILY"/>
    <property type="match status" value="1"/>
</dbReference>
<evidence type="ECO:0000256" key="2">
    <source>
        <dbReference type="SAM" id="MobiDB-lite"/>
    </source>
</evidence>
<dbReference type="InterPro" id="IPR049730">
    <property type="entry name" value="SNF2/RAD54-like_C"/>
</dbReference>